<dbReference type="FunFam" id="2.40.30.170:FF:000010">
    <property type="entry name" value="Efflux RND transporter periplasmic adaptor subunit"/>
    <property type="match status" value="1"/>
</dbReference>
<dbReference type="GO" id="GO:1990281">
    <property type="term" value="C:efflux pump complex"/>
    <property type="evidence" value="ECO:0007669"/>
    <property type="project" value="TreeGrafter"/>
</dbReference>
<dbReference type="InterPro" id="IPR006143">
    <property type="entry name" value="RND_pump_MFP"/>
</dbReference>
<feature type="transmembrane region" description="Helical" evidence="2">
    <location>
        <begin position="30"/>
        <end position="51"/>
    </location>
</feature>
<dbReference type="Gene3D" id="2.40.50.100">
    <property type="match status" value="1"/>
</dbReference>
<dbReference type="HOGENOM" id="CLU_018816_14_4_0"/>
<name>F0SL65_RUBBR</name>
<dbReference type="EMBL" id="CP002546">
    <property type="protein sequence ID" value="ADY60948.1"/>
    <property type="molecule type" value="Genomic_DNA"/>
</dbReference>
<dbReference type="NCBIfam" id="TIGR01730">
    <property type="entry name" value="RND_mfp"/>
    <property type="match status" value="1"/>
</dbReference>
<dbReference type="InterPro" id="IPR058625">
    <property type="entry name" value="MdtA-like_BSH"/>
</dbReference>
<comment type="similarity">
    <text evidence="1">Belongs to the membrane fusion protein (MFP) (TC 8.A.1) family.</text>
</comment>
<dbReference type="Gene3D" id="2.40.30.170">
    <property type="match status" value="1"/>
</dbReference>
<dbReference type="SUPFAM" id="SSF111369">
    <property type="entry name" value="HlyD-like secretion proteins"/>
    <property type="match status" value="1"/>
</dbReference>
<proteinExistence type="inferred from homology"/>
<sequence length="414" mass="45597">MCKTFLTSPVAGHTAGNTLPNMNRHTMKTFVTTLKVLSVIGFSVAAGWYVFRTASATAAKPDPIADRPPLTVELVRTEKKSLSERIQLIGSVHAKSTVQVRSRVDGYITSMPHSIGETVDENEKLIQLDESRNRELVAEAEAAFHVAQAQLEAKQSASDLAELEWQRMLRFRDSNIYTDQQRTQMRTNRDISMAEVALAAAQVEAARAVWQSRKLELGELTIKSPMSGVLAERMAEAGDLAKSDLPLLTLVNIDEVRIIVNVSEVDYQLIRPGQKATIRLDAIPNQDFEGNVAVKAPVLDPATRTAVIEIAVMNPEHKLKPGMHARATVVCSSRRDAVTVPTASLVDRDGRRVVYVFDQVKGIVHERAVQTGLILTDVVEILQGIQEDTPVVRLGSRMIHDGQQVAVNWVDTSN</sequence>
<dbReference type="OrthoDB" id="281360at2"/>
<dbReference type="Pfam" id="PF25917">
    <property type="entry name" value="BSH_RND"/>
    <property type="match status" value="1"/>
</dbReference>
<evidence type="ECO:0000256" key="2">
    <source>
        <dbReference type="SAM" id="Phobius"/>
    </source>
</evidence>
<dbReference type="KEGG" id="pbs:Plabr_3351"/>
<dbReference type="STRING" id="756272.Plabr_3351"/>
<dbReference type="InterPro" id="IPR058792">
    <property type="entry name" value="Beta-barrel_RND_2"/>
</dbReference>
<dbReference type="PANTHER" id="PTHR30469">
    <property type="entry name" value="MULTIDRUG RESISTANCE PROTEIN MDTA"/>
    <property type="match status" value="1"/>
</dbReference>
<keyword evidence="2" id="KW-0472">Membrane</keyword>
<dbReference type="Gene3D" id="2.40.420.20">
    <property type="match status" value="1"/>
</dbReference>
<organism evidence="5 6">
    <name type="scientific">Rubinisphaera brasiliensis (strain ATCC 49424 / DSM 5305 / JCM 21570 / IAM 15109 / NBRC 103401 / IFAM 1448)</name>
    <name type="common">Planctomyces brasiliensis</name>
    <dbReference type="NCBI Taxonomy" id="756272"/>
    <lineage>
        <taxon>Bacteria</taxon>
        <taxon>Pseudomonadati</taxon>
        <taxon>Planctomycetota</taxon>
        <taxon>Planctomycetia</taxon>
        <taxon>Planctomycetales</taxon>
        <taxon>Planctomycetaceae</taxon>
        <taxon>Rubinisphaera</taxon>
    </lineage>
</organism>
<feature type="domain" description="Multidrug resistance protein MdtA-like barrel-sandwich hybrid" evidence="3">
    <location>
        <begin position="97"/>
        <end position="243"/>
    </location>
</feature>
<evidence type="ECO:0000313" key="5">
    <source>
        <dbReference type="EMBL" id="ADY60948.1"/>
    </source>
</evidence>
<evidence type="ECO:0000313" key="6">
    <source>
        <dbReference type="Proteomes" id="UP000006860"/>
    </source>
</evidence>
<protein>
    <submittedName>
        <fullName evidence="5">Efflux transporter, RND family, MFP subunit</fullName>
    </submittedName>
</protein>
<dbReference type="eggNOG" id="COG0845">
    <property type="taxonomic scope" value="Bacteria"/>
</dbReference>
<feature type="domain" description="CusB-like beta-barrel" evidence="4">
    <location>
        <begin position="258"/>
        <end position="329"/>
    </location>
</feature>
<dbReference type="GO" id="GO:0015562">
    <property type="term" value="F:efflux transmembrane transporter activity"/>
    <property type="evidence" value="ECO:0007669"/>
    <property type="project" value="TreeGrafter"/>
</dbReference>
<dbReference type="AlphaFoldDB" id="F0SL65"/>
<dbReference type="Pfam" id="PF25954">
    <property type="entry name" value="Beta-barrel_RND_2"/>
    <property type="match status" value="1"/>
</dbReference>
<evidence type="ECO:0000259" key="3">
    <source>
        <dbReference type="Pfam" id="PF25917"/>
    </source>
</evidence>
<dbReference type="Gene3D" id="1.10.287.470">
    <property type="entry name" value="Helix hairpin bin"/>
    <property type="match status" value="1"/>
</dbReference>
<evidence type="ECO:0000256" key="1">
    <source>
        <dbReference type="ARBA" id="ARBA00009477"/>
    </source>
</evidence>
<evidence type="ECO:0000259" key="4">
    <source>
        <dbReference type="Pfam" id="PF25954"/>
    </source>
</evidence>
<keyword evidence="2" id="KW-0812">Transmembrane</keyword>
<reference evidence="6" key="1">
    <citation type="submission" date="2011-02" db="EMBL/GenBank/DDBJ databases">
        <title>The complete genome of Planctomyces brasiliensis DSM 5305.</title>
        <authorList>
            <person name="Lucas S."/>
            <person name="Copeland A."/>
            <person name="Lapidus A."/>
            <person name="Bruce D."/>
            <person name="Goodwin L."/>
            <person name="Pitluck S."/>
            <person name="Kyrpides N."/>
            <person name="Mavromatis K."/>
            <person name="Pagani I."/>
            <person name="Ivanova N."/>
            <person name="Ovchinnikova G."/>
            <person name="Lu M."/>
            <person name="Detter J.C."/>
            <person name="Han C."/>
            <person name="Land M."/>
            <person name="Hauser L."/>
            <person name="Markowitz V."/>
            <person name="Cheng J.-F."/>
            <person name="Hugenholtz P."/>
            <person name="Woyke T."/>
            <person name="Wu D."/>
            <person name="Tindall B."/>
            <person name="Pomrenke H.G."/>
            <person name="Brambilla E."/>
            <person name="Klenk H.-P."/>
            <person name="Eisen J.A."/>
        </authorList>
    </citation>
    <scope>NUCLEOTIDE SEQUENCE [LARGE SCALE GENOMIC DNA]</scope>
    <source>
        <strain evidence="6">ATCC 49424 / DSM 5305 / JCM 21570 / NBRC 103401 / IFAM 1448</strain>
    </source>
</reference>
<keyword evidence="6" id="KW-1185">Reference proteome</keyword>
<dbReference type="Proteomes" id="UP000006860">
    <property type="component" value="Chromosome"/>
</dbReference>
<keyword evidence="2" id="KW-1133">Transmembrane helix</keyword>
<accession>F0SL65</accession>
<gene>
    <name evidence="5" type="ordered locus">Plabr_3351</name>
</gene>